<dbReference type="Proteomes" id="UP000675880">
    <property type="component" value="Unassembled WGS sequence"/>
</dbReference>
<dbReference type="SUPFAM" id="SSF102114">
    <property type="entry name" value="Radical SAM enzymes"/>
    <property type="match status" value="1"/>
</dbReference>
<dbReference type="EMBL" id="CAJNBJ010000019">
    <property type="protein sequence ID" value="CAE6791725.1"/>
    <property type="molecule type" value="Genomic_DNA"/>
</dbReference>
<sequence>MQGPAGQYPTLQVHPGRRCNLQCLHCYSDSGPAVSEQLEIELLQAAVADAASIGYRVMSVSGGEPLLYPALGQLLRAAHAAGLVTTVTTNGMLLDQRQLDVLQADCDLVAISLDGIPESHNFMRNSSRSFDEMCARLPALRASGIPFGFIFTLTFHNVHELDWVAQFAFEQGASLLQLHPLEPIGRATCRLGDSYPDGEENAAALCEAGRIRELYEGDLDVQIDLATVPAMLEHPTRVFVREATLCGAQTVADVIAPLVIETSGLVSPMQYGFPRAWAWGNIKDRSLPDLAADWITRDYAAFLTLCRLVYEQAVRKDNEPVLNWYEQVYAAASQFAPAQVREQLMHTCSSDSPAR</sequence>
<dbReference type="InterPro" id="IPR050377">
    <property type="entry name" value="Radical_SAM_PqqE_MftC-like"/>
</dbReference>
<evidence type="ECO:0000256" key="1">
    <source>
        <dbReference type="ARBA" id="ARBA00001966"/>
    </source>
</evidence>
<evidence type="ECO:0000256" key="5">
    <source>
        <dbReference type="ARBA" id="ARBA00023014"/>
    </source>
</evidence>
<organism evidence="7 8">
    <name type="scientific">Nitrospira defluvii</name>
    <dbReference type="NCBI Taxonomy" id="330214"/>
    <lineage>
        <taxon>Bacteria</taxon>
        <taxon>Pseudomonadati</taxon>
        <taxon>Nitrospirota</taxon>
        <taxon>Nitrospiria</taxon>
        <taxon>Nitrospirales</taxon>
        <taxon>Nitrospiraceae</taxon>
        <taxon>Nitrospira</taxon>
    </lineage>
</organism>
<comment type="cofactor">
    <cofactor evidence="1">
        <name>[4Fe-4S] cluster</name>
        <dbReference type="ChEBI" id="CHEBI:49883"/>
    </cofactor>
</comment>
<dbReference type="Gene3D" id="3.20.20.70">
    <property type="entry name" value="Aldolase class I"/>
    <property type="match status" value="1"/>
</dbReference>
<protein>
    <submittedName>
        <fullName evidence="7">Radical SAM protein</fullName>
    </submittedName>
</protein>
<evidence type="ECO:0000256" key="2">
    <source>
        <dbReference type="ARBA" id="ARBA00022691"/>
    </source>
</evidence>
<accession>A0ABN7MDA0</accession>
<dbReference type="InterPro" id="IPR013785">
    <property type="entry name" value="Aldolase_TIM"/>
</dbReference>
<dbReference type="PANTHER" id="PTHR11228:SF7">
    <property type="entry name" value="PQQA PEPTIDE CYCLASE"/>
    <property type="match status" value="1"/>
</dbReference>
<evidence type="ECO:0000256" key="4">
    <source>
        <dbReference type="ARBA" id="ARBA00023004"/>
    </source>
</evidence>
<dbReference type="InterPro" id="IPR058240">
    <property type="entry name" value="rSAM_sf"/>
</dbReference>
<dbReference type="Pfam" id="PF04055">
    <property type="entry name" value="Radical_SAM"/>
    <property type="match status" value="1"/>
</dbReference>
<dbReference type="SFLD" id="SFLDS00029">
    <property type="entry name" value="Radical_SAM"/>
    <property type="match status" value="1"/>
</dbReference>
<dbReference type="CDD" id="cd01335">
    <property type="entry name" value="Radical_SAM"/>
    <property type="match status" value="1"/>
</dbReference>
<comment type="caution">
    <text evidence="7">The sequence shown here is derived from an EMBL/GenBank/DDBJ whole genome shotgun (WGS) entry which is preliminary data.</text>
</comment>
<keyword evidence="4" id="KW-0408">Iron</keyword>
<dbReference type="PROSITE" id="PS51918">
    <property type="entry name" value="RADICAL_SAM"/>
    <property type="match status" value="1"/>
</dbReference>
<dbReference type="PANTHER" id="PTHR11228">
    <property type="entry name" value="RADICAL SAM DOMAIN PROTEIN"/>
    <property type="match status" value="1"/>
</dbReference>
<proteinExistence type="predicted"/>
<name>A0ABN7MDA0_9BACT</name>
<dbReference type="RefSeq" id="WP_213043901.1">
    <property type="nucleotide sequence ID" value="NZ_CAJNBJ010000019.1"/>
</dbReference>
<dbReference type="SFLD" id="SFLDG01067">
    <property type="entry name" value="SPASM/twitch_domain_containing"/>
    <property type="match status" value="1"/>
</dbReference>
<keyword evidence="3" id="KW-0479">Metal-binding</keyword>
<evidence type="ECO:0000313" key="8">
    <source>
        <dbReference type="Proteomes" id="UP000675880"/>
    </source>
</evidence>
<dbReference type="InterPro" id="IPR007197">
    <property type="entry name" value="rSAM"/>
</dbReference>
<keyword evidence="5" id="KW-0411">Iron-sulfur</keyword>
<evidence type="ECO:0000259" key="6">
    <source>
        <dbReference type="PROSITE" id="PS51918"/>
    </source>
</evidence>
<evidence type="ECO:0000256" key="3">
    <source>
        <dbReference type="ARBA" id="ARBA00022723"/>
    </source>
</evidence>
<evidence type="ECO:0000313" key="7">
    <source>
        <dbReference type="EMBL" id="CAE6791725.1"/>
    </source>
</evidence>
<keyword evidence="2" id="KW-0949">S-adenosyl-L-methionine</keyword>
<reference evidence="7 8" key="1">
    <citation type="submission" date="2021-02" db="EMBL/GenBank/DDBJ databases">
        <authorList>
            <person name="Han P."/>
        </authorList>
    </citation>
    <scope>NUCLEOTIDE SEQUENCE [LARGE SCALE GENOMIC DNA]</scope>
    <source>
        <strain evidence="7">Candidatus Nitrospira sp. ZN2</strain>
    </source>
</reference>
<keyword evidence="8" id="KW-1185">Reference proteome</keyword>
<feature type="domain" description="Radical SAM core" evidence="6">
    <location>
        <begin position="3"/>
        <end position="218"/>
    </location>
</feature>
<gene>
    <name evidence="7" type="ORF">NSPZN2_60041</name>
</gene>